<proteinExistence type="predicted"/>
<dbReference type="InterPro" id="IPR016181">
    <property type="entry name" value="Acyl_CoA_acyltransferase"/>
</dbReference>
<dbReference type="PATRIC" id="fig|1203610.3.peg.3267"/>
<evidence type="ECO:0000256" key="2">
    <source>
        <dbReference type="ARBA" id="ARBA00022649"/>
    </source>
</evidence>
<sequence length="169" mass="19500">MKLAKLEELEKIKPFDCGDVDLNGFLFDDASYYKEQMIANTFVLEEESETIAYFSLLNDKISQTTISKNLWRKLRGVFPHRKHLGSYPAVKIGRFAVSQSHKKEGWGTELISAIKQMLINNQSISANRFLTVDAYITAVPFYEKNGFKRLVNNTEDDTLPMYYDLKELV</sequence>
<dbReference type="InterPro" id="IPR000182">
    <property type="entry name" value="GNAT_dom"/>
</dbReference>
<comment type="catalytic activity">
    <reaction evidence="5">
        <text>glycyl-tRNA(Gly) + acetyl-CoA = N-acetylglycyl-tRNA(Gly) + CoA + H(+)</text>
        <dbReference type="Rhea" id="RHEA:81867"/>
        <dbReference type="Rhea" id="RHEA-COMP:9683"/>
        <dbReference type="Rhea" id="RHEA-COMP:19766"/>
        <dbReference type="ChEBI" id="CHEBI:15378"/>
        <dbReference type="ChEBI" id="CHEBI:57287"/>
        <dbReference type="ChEBI" id="CHEBI:57288"/>
        <dbReference type="ChEBI" id="CHEBI:78522"/>
        <dbReference type="ChEBI" id="CHEBI:232036"/>
    </reaction>
</comment>
<dbReference type="PANTHER" id="PTHR36449">
    <property type="entry name" value="ACETYLTRANSFERASE-RELATED"/>
    <property type="match status" value="1"/>
</dbReference>
<accession>A0A0F5JDD3</accession>
<dbReference type="Pfam" id="PF13673">
    <property type="entry name" value="Acetyltransf_10"/>
    <property type="match status" value="1"/>
</dbReference>
<keyword evidence="1" id="KW-0678">Repressor</keyword>
<evidence type="ECO:0000256" key="1">
    <source>
        <dbReference type="ARBA" id="ARBA00022491"/>
    </source>
</evidence>
<evidence type="ECO:0000256" key="5">
    <source>
        <dbReference type="ARBA" id="ARBA00049880"/>
    </source>
</evidence>
<evidence type="ECO:0000313" key="7">
    <source>
        <dbReference type="EMBL" id="KKB55728.1"/>
    </source>
</evidence>
<protein>
    <recommendedName>
        <fullName evidence="6">N-acetyltransferase domain-containing protein</fullName>
    </recommendedName>
</protein>
<name>A0A0F5JDD3_9BACT</name>
<dbReference type="RefSeq" id="WP_028726184.1">
    <property type="nucleotide sequence ID" value="NZ_AUAE01000008.1"/>
</dbReference>
<evidence type="ECO:0000259" key="6">
    <source>
        <dbReference type="PROSITE" id="PS51186"/>
    </source>
</evidence>
<dbReference type="EMBL" id="AQHW01000015">
    <property type="protein sequence ID" value="KKB55728.1"/>
    <property type="molecule type" value="Genomic_DNA"/>
</dbReference>
<dbReference type="Gene3D" id="3.40.630.30">
    <property type="match status" value="1"/>
</dbReference>
<keyword evidence="4" id="KW-0012">Acyltransferase</keyword>
<evidence type="ECO:0000313" key="8">
    <source>
        <dbReference type="Proteomes" id="UP000033035"/>
    </source>
</evidence>
<dbReference type="SUPFAM" id="SSF55729">
    <property type="entry name" value="Acyl-CoA N-acyltransferases (Nat)"/>
    <property type="match status" value="1"/>
</dbReference>
<evidence type="ECO:0000256" key="3">
    <source>
        <dbReference type="ARBA" id="ARBA00022679"/>
    </source>
</evidence>
<dbReference type="Proteomes" id="UP000033035">
    <property type="component" value="Unassembled WGS sequence"/>
</dbReference>
<organism evidence="7 8">
    <name type="scientific">Parabacteroides gordonii MS-1 = DSM 23371</name>
    <dbReference type="NCBI Taxonomy" id="1203610"/>
    <lineage>
        <taxon>Bacteria</taxon>
        <taxon>Pseudomonadati</taxon>
        <taxon>Bacteroidota</taxon>
        <taxon>Bacteroidia</taxon>
        <taxon>Bacteroidales</taxon>
        <taxon>Tannerellaceae</taxon>
        <taxon>Parabacteroides</taxon>
    </lineage>
</organism>
<dbReference type="STRING" id="1203610.HMPREF1536_03202"/>
<dbReference type="HOGENOM" id="CLU_101288_2_0_10"/>
<comment type="caution">
    <text evidence="7">The sequence shown here is derived from an EMBL/GenBank/DDBJ whole genome shotgun (WGS) entry which is preliminary data.</text>
</comment>
<keyword evidence="8" id="KW-1185">Reference proteome</keyword>
<dbReference type="GO" id="GO:0016747">
    <property type="term" value="F:acyltransferase activity, transferring groups other than amino-acyl groups"/>
    <property type="evidence" value="ECO:0007669"/>
    <property type="project" value="InterPro"/>
</dbReference>
<keyword evidence="2" id="KW-1277">Toxin-antitoxin system</keyword>
<gene>
    <name evidence="7" type="ORF">HMPREF1536_03202</name>
</gene>
<reference evidence="7 8" key="1">
    <citation type="submission" date="2013-04" db="EMBL/GenBank/DDBJ databases">
        <title>The Genome Sequence of Parabacteroides gordonii DSM 23371.</title>
        <authorList>
            <consortium name="The Broad Institute Genomics Platform"/>
            <person name="Earl A."/>
            <person name="Ward D."/>
            <person name="Feldgarden M."/>
            <person name="Gevers D."/>
            <person name="Martens E."/>
            <person name="Sakamoto M."/>
            <person name="Benno Y."/>
            <person name="Suzuki N."/>
            <person name="Matsunaga N."/>
            <person name="Koshihara K."/>
            <person name="Seki M."/>
            <person name="Komiya H."/>
            <person name="Walker B."/>
            <person name="Young S."/>
            <person name="Zeng Q."/>
            <person name="Gargeya S."/>
            <person name="Fitzgerald M."/>
            <person name="Haas B."/>
            <person name="Abouelleil A."/>
            <person name="Allen A.W."/>
            <person name="Alvarado L."/>
            <person name="Arachchi H.M."/>
            <person name="Berlin A.M."/>
            <person name="Chapman S.B."/>
            <person name="Gainer-Dewar J."/>
            <person name="Goldberg J."/>
            <person name="Griggs A."/>
            <person name="Gujja S."/>
            <person name="Hansen M."/>
            <person name="Howarth C."/>
            <person name="Imamovic A."/>
            <person name="Ireland A."/>
            <person name="Larimer J."/>
            <person name="McCowan C."/>
            <person name="Murphy C."/>
            <person name="Pearson M."/>
            <person name="Poon T.W."/>
            <person name="Priest M."/>
            <person name="Roberts A."/>
            <person name="Saif S."/>
            <person name="Shea T."/>
            <person name="Sisk P."/>
            <person name="Sykes S."/>
            <person name="Wortman J."/>
            <person name="Nusbaum C."/>
            <person name="Birren B."/>
        </authorList>
    </citation>
    <scope>NUCLEOTIDE SEQUENCE [LARGE SCALE GENOMIC DNA]</scope>
    <source>
        <strain evidence="7 8">MS-1</strain>
    </source>
</reference>
<keyword evidence="3" id="KW-0808">Transferase</keyword>
<dbReference type="AlphaFoldDB" id="A0A0F5JDD3"/>
<evidence type="ECO:0000256" key="4">
    <source>
        <dbReference type="ARBA" id="ARBA00023315"/>
    </source>
</evidence>
<dbReference type="PROSITE" id="PS51186">
    <property type="entry name" value="GNAT"/>
    <property type="match status" value="1"/>
</dbReference>
<feature type="domain" description="N-acetyltransferase" evidence="6">
    <location>
        <begin position="1"/>
        <end position="166"/>
    </location>
</feature>
<dbReference type="PANTHER" id="PTHR36449:SF1">
    <property type="entry name" value="ACETYLTRANSFERASE"/>
    <property type="match status" value="1"/>
</dbReference>